<keyword evidence="7 9" id="KW-0067">ATP-binding</keyword>
<dbReference type="SUPFAM" id="SSF52540">
    <property type="entry name" value="P-loop containing nucleoside triphosphate hydrolases"/>
    <property type="match status" value="1"/>
</dbReference>
<keyword evidence="5 9" id="KW-0547">Nucleotide-binding</keyword>
<dbReference type="RefSeq" id="WP_232499886.1">
    <property type="nucleotide sequence ID" value="NZ_BAAANH010000005.1"/>
</dbReference>
<dbReference type="PANTHER" id="PTHR43442">
    <property type="entry name" value="GLUCONOKINASE-RELATED"/>
    <property type="match status" value="1"/>
</dbReference>
<gene>
    <name evidence="10" type="ORF">GCM10009747_24080</name>
</gene>
<keyword evidence="4 9" id="KW-0808">Transferase</keyword>
<evidence type="ECO:0000256" key="6">
    <source>
        <dbReference type="ARBA" id="ARBA00022777"/>
    </source>
</evidence>
<organism evidence="10 11">
    <name type="scientific">Agromyces humatus</name>
    <dbReference type="NCBI Taxonomy" id="279573"/>
    <lineage>
        <taxon>Bacteria</taxon>
        <taxon>Bacillati</taxon>
        <taxon>Actinomycetota</taxon>
        <taxon>Actinomycetes</taxon>
        <taxon>Micrococcales</taxon>
        <taxon>Microbacteriaceae</taxon>
        <taxon>Agromyces</taxon>
    </lineage>
</organism>
<evidence type="ECO:0000256" key="2">
    <source>
        <dbReference type="ARBA" id="ARBA00008420"/>
    </source>
</evidence>
<dbReference type="Proteomes" id="UP001500506">
    <property type="component" value="Unassembled WGS sequence"/>
</dbReference>
<sequence length="177" mass="18806">MTDSTTPETPIIVVMGVSGSGKSTIGALLARDLGVAFTDADDLHPIENIEKMASGVPLDDDDRRPWLETVGATLAEASERGAGLVIACSALRRRYRDTILASAPKVRFVHLHGTREVLAARTEGRTGHFMPTSLLDSQLATLEALDPDEPGIVVDIDQPVGRIIDDAVSRLRAGPSA</sequence>
<comment type="pathway">
    <text evidence="1">Carbohydrate acid metabolism.</text>
</comment>
<keyword evidence="11" id="KW-1185">Reference proteome</keyword>
<reference evidence="10 11" key="1">
    <citation type="journal article" date="2019" name="Int. J. Syst. Evol. Microbiol.">
        <title>The Global Catalogue of Microorganisms (GCM) 10K type strain sequencing project: providing services to taxonomists for standard genome sequencing and annotation.</title>
        <authorList>
            <consortium name="The Broad Institute Genomics Platform"/>
            <consortium name="The Broad Institute Genome Sequencing Center for Infectious Disease"/>
            <person name="Wu L."/>
            <person name="Ma J."/>
        </authorList>
    </citation>
    <scope>NUCLEOTIDE SEQUENCE [LARGE SCALE GENOMIC DNA]</scope>
    <source>
        <strain evidence="10 11">JCM 14319</strain>
    </source>
</reference>
<evidence type="ECO:0000256" key="7">
    <source>
        <dbReference type="ARBA" id="ARBA00022840"/>
    </source>
</evidence>
<keyword evidence="6 9" id="KW-0418">Kinase</keyword>
<dbReference type="InterPro" id="IPR031322">
    <property type="entry name" value="Shikimate/glucono_kinase"/>
</dbReference>
<comment type="caution">
    <text evidence="10">The sequence shown here is derived from an EMBL/GenBank/DDBJ whole genome shotgun (WGS) entry which is preliminary data.</text>
</comment>
<dbReference type="InterPro" id="IPR006001">
    <property type="entry name" value="Therm_gnt_kin"/>
</dbReference>
<dbReference type="CDD" id="cd02021">
    <property type="entry name" value="GntK"/>
    <property type="match status" value="1"/>
</dbReference>
<dbReference type="EC" id="2.7.1.12" evidence="3 9"/>
<dbReference type="Gene3D" id="3.40.50.300">
    <property type="entry name" value="P-loop containing nucleotide triphosphate hydrolases"/>
    <property type="match status" value="1"/>
</dbReference>
<evidence type="ECO:0000256" key="9">
    <source>
        <dbReference type="RuleBase" id="RU363066"/>
    </source>
</evidence>
<dbReference type="InterPro" id="IPR027417">
    <property type="entry name" value="P-loop_NTPase"/>
</dbReference>
<dbReference type="PANTHER" id="PTHR43442:SF3">
    <property type="entry name" value="GLUCONOKINASE-RELATED"/>
    <property type="match status" value="1"/>
</dbReference>
<dbReference type="EMBL" id="BAAANH010000005">
    <property type="protein sequence ID" value="GAA1763654.1"/>
    <property type="molecule type" value="Genomic_DNA"/>
</dbReference>
<evidence type="ECO:0000256" key="3">
    <source>
        <dbReference type="ARBA" id="ARBA00012054"/>
    </source>
</evidence>
<evidence type="ECO:0000313" key="10">
    <source>
        <dbReference type="EMBL" id="GAA1763654.1"/>
    </source>
</evidence>
<evidence type="ECO:0000256" key="8">
    <source>
        <dbReference type="ARBA" id="ARBA00048090"/>
    </source>
</evidence>
<proteinExistence type="inferred from homology"/>
<accession>A0ABN2KUD2</accession>
<dbReference type="Pfam" id="PF01202">
    <property type="entry name" value="SKI"/>
    <property type="match status" value="1"/>
</dbReference>
<comment type="similarity">
    <text evidence="2 9">Belongs to the gluconokinase GntK/GntV family.</text>
</comment>
<name>A0ABN2KUD2_9MICO</name>
<dbReference type="NCBIfam" id="TIGR01313">
    <property type="entry name" value="therm_gnt_kin"/>
    <property type="match status" value="1"/>
</dbReference>
<evidence type="ECO:0000256" key="5">
    <source>
        <dbReference type="ARBA" id="ARBA00022741"/>
    </source>
</evidence>
<evidence type="ECO:0000256" key="4">
    <source>
        <dbReference type="ARBA" id="ARBA00022679"/>
    </source>
</evidence>
<protein>
    <recommendedName>
        <fullName evidence="3 9">Gluconokinase</fullName>
        <ecNumber evidence="3 9">2.7.1.12</ecNumber>
    </recommendedName>
</protein>
<evidence type="ECO:0000313" key="11">
    <source>
        <dbReference type="Proteomes" id="UP001500506"/>
    </source>
</evidence>
<comment type="catalytic activity">
    <reaction evidence="8 9">
        <text>D-gluconate + ATP = 6-phospho-D-gluconate + ADP + H(+)</text>
        <dbReference type="Rhea" id="RHEA:19433"/>
        <dbReference type="ChEBI" id="CHEBI:15378"/>
        <dbReference type="ChEBI" id="CHEBI:18391"/>
        <dbReference type="ChEBI" id="CHEBI:30616"/>
        <dbReference type="ChEBI" id="CHEBI:58759"/>
        <dbReference type="ChEBI" id="CHEBI:456216"/>
        <dbReference type="EC" id="2.7.1.12"/>
    </reaction>
</comment>
<evidence type="ECO:0000256" key="1">
    <source>
        <dbReference type="ARBA" id="ARBA00004761"/>
    </source>
</evidence>